<evidence type="ECO:0000313" key="3">
    <source>
        <dbReference type="EMBL" id="KAK3400817.1"/>
    </source>
</evidence>
<evidence type="ECO:0000313" key="4">
    <source>
        <dbReference type="Proteomes" id="UP001281003"/>
    </source>
</evidence>
<dbReference type="InterPro" id="IPR054289">
    <property type="entry name" value="DUF7025"/>
</dbReference>
<name>A0AAE0PJ85_SORBR</name>
<proteinExistence type="predicted"/>
<dbReference type="EMBL" id="JAUTDP010000003">
    <property type="protein sequence ID" value="KAK3400817.1"/>
    <property type="molecule type" value="Genomic_DNA"/>
</dbReference>
<feature type="region of interest" description="Disordered" evidence="1">
    <location>
        <begin position="1"/>
        <end position="46"/>
    </location>
</feature>
<accession>A0AAE0PJ85</accession>
<sequence length="592" mass="66682">MSFNEYSIRLPTHYPSSSATGDNGPTTVGEQNGQSDEKKQDTDSGPSKGFIDIIEYHAEGIGGKDVSIFPTAKFMPKEKITTTSKPKEASENHAVVLRRTWMEHRHVSLLVSIELEIHSKPLCAKFREIAAKCYETTDLQTFPIKIQSPFRELFFYRKEIKALAKDDTMDEDLQKAAKALNEFVHKPNGLMAAIIEDHDRFLKEDKVVNDILWTIYPPNSLLVLNTGVLKECWVSRNVTTMTDAHTKITYWVVTGLRIDFDGISPGLTKQKFYTPMTGMRPVKISELSLIPAQHYGHWESLKARLERRSGTILDALGSKLSSFMCKAYSGPSWSHRSSAAHDGDNPLLRADQIDQRVMVDFKAMSKHDRLSPLEEIWGSSRKKVAVTLRSTARGMVPERNLLGKKSKGQKKDGGKSGSNDDKAESETEQPPTMLEDVEDVMAYRTAEPFMAIDPDDKDKPNLSTLKGVAKAAMKYLHISEEEFGLLFPALVPVFGLRDKKWWWVLSDELRDIEWNRKAFHSLQHDQMTKDMVEALVKGHKSKGVAFDDVIAGKGQGLIFLLYGNPGLGKILTIGKYFSPIYSSYLWYIIAAD</sequence>
<dbReference type="PANTHER" id="PTHR46411">
    <property type="entry name" value="FAMILY ATPASE, PUTATIVE-RELATED"/>
    <property type="match status" value="1"/>
</dbReference>
<feature type="compositionally biased region" description="Basic and acidic residues" evidence="1">
    <location>
        <begin position="409"/>
        <end position="425"/>
    </location>
</feature>
<protein>
    <recommendedName>
        <fullName evidence="2">DUF7025 domain-containing protein</fullName>
    </recommendedName>
</protein>
<dbReference type="Proteomes" id="UP001281003">
    <property type="component" value="Unassembled WGS sequence"/>
</dbReference>
<reference evidence="3" key="2">
    <citation type="submission" date="2023-07" db="EMBL/GenBank/DDBJ databases">
        <authorList>
            <consortium name="Lawrence Berkeley National Laboratory"/>
            <person name="Haridas S."/>
            <person name="Hensen N."/>
            <person name="Bonometti L."/>
            <person name="Westerberg I."/>
            <person name="Brannstrom I.O."/>
            <person name="Guillou S."/>
            <person name="Cros-Aarteil S."/>
            <person name="Calhoun S."/>
            <person name="Kuo A."/>
            <person name="Mondo S."/>
            <person name="Pangilinan J."/>
            <person name="Riley R."/>
            <person name="LaButti K."/>
            <person name="Andreopoulos B."/>
            <person name="Lipzen A."/>
            <person name="Chen C."/>
            <person name="Yanf M."/>
            <person name="Daum C."/>
            <person name="Ng V."/>
            <person name="Clum A."/>
            <person name="Steindorff A."/>
            <person name="Ohm R."/>
            <person name="Martin F."/>
            <person name="Silar P."/>
            <person name="Natvig D."/>
            <person name="Lalanne C."/>
            <person name="Gautier V."/>
            <person name="Ament-velasquez S.L."/>
            <person name="Kruys A."/>
            <person name="Hutchinson M.I."/>
            <person name="Powell A.J."/>
            <person name="Barry K."/>
            <person name="Miller A.N."/>
            <person name="Grigoriev I.V."/>
            <person name="Debuchy R."/>
            <person name="Gladieux P."/>
            <person name="Thoren M.H."/>
            <person name="Johannesson H."/>
        </authorList>
    </citation>
    <scope>NUCLEOTIDE SEQUENCE</scope>
    <source>
        <strain evidence="3">FGSC 1904</strain>
    </source>
</reference>
<reference evidence="3" key="1">
    <citation type="journal article" date="2023" name="Mol. Phylogenet. Evol.">
        <title>Genome-scale phylogeny and comparative genomics of the fungal order Sordariales.</title>
        <authorList>
            <person name="Hensen N."/>
            <person name="Bonometti L."/>
            <person name="Westerberg I."/>
            <person name="Brannstrom I.O."/>
            <person name="Guillou S."/>
            <person name="Cros-Aarteil S."/>
            <person name="Calhoun S."/>
            <person name="Haridas S."/>
            <person name="Kuo A."/>
            <person name="Mondo S."/>
            <person name="Pangilinan J."/>
            <person name="Riley R."/>
            <person name="LaButti K."/>
            <person name="Andreopoulos B."/>
            <person name="Lipzen A."/>
            <person name="Chen C."/>
            <person name="Yan M."/>
            <person name="Daum C."/>
            <person name="Ng V."/>
            <person name="Clum A."/>
            <person name="Steindorff A."/>
            <person name="Ohm R.A."/>
            <person name="Martin F."/>
            <person name="Silar P."/>
            <person name="Natvig D.O."/>
            <person name="Lalanne C."/>
            <person name="Gautier V."/>
            <person name="Ament-Velasquez S.L."/>
            <person name="Kruys A."/>
            <person name="Hutchinson M.I."/>
            <person name="Powell A.J."/>
            <person name="Barry K."/>
            <person name="Miller A.N."/>
            <person name="Grigoriev I.V."/>
            <person name="Debuchy R."/>
            <person name="Gladieux P."/>
            <person name="Hiltunen Thoren M."/>
            <person name="Johannesson H."/>
        </authorList>
    </citation>
    <scope>NUCLEOTIDE SEQUENCE</scope>
    <source>
        <strain evidence="3">FGSC 1904</strain>
    </source>
</reference>
<comment type="caution">
    <text evidence="3">The sequence shown here is derived from an EMBL/GenBank/DDBJ whole genome shotgun (WGS) entry which is preliminary data.</text>
</comment>
<dbReference type="AlphaFoldDB" id="A0AAE0PJ85"/>
<dbReference type="Pfam" id="PF22942">
    <property type="entry name" value="DUF7025"/>
    <property type="match status" value="1"/>
</dbReference>
<feature type="domain" description="DUF7025" evidence="2">
    <location>
        <begin position="200"/>
        <end position="294"/>
    </location>
</feature>
<evidence type="ECO:0000259" key="2">
    <source>
        <dbReference type="Pfam" id="PF22942"/>
    </source>
</evidence>
<evidence type="ECO:0000256" key="1">
    <source>
        <dbReference type="SAM" id="MobiDB-lite"/>
    </source>
</evidence>
<feature type="region of interest" description="Disordered" evidence="1">
    <location>
        <begin position="396"/>
        <end position="434"/>
    </location>
</feature>
<gene>
    <name evidence="3" type="ORF">B0T20DRAFT_451525</name>
</gene>
<organism evidence="3 4">
    <name type="scientific">Sordaria brevicollis</name>
    <dbReference type="NCBI Taxonomy" id="83679"/>
    <lineage>
        <taxon>Eukaryota</taxon>
        <taxon>Fungi</taxon>
        <taxon>Dikarya</taxon>
        <taxon>Ascomycota</taxon>
        <taxon>Pezizomycotina</taxon>
        <taxon>Sordariomycetes</taxon>
        <taxon>Sordariomycetidae</taxon>
        <taxon>Sordariales</taxon>
        <taxon>Sordariaceae</taxon>
        <taxon>Sordaria</taxon>
    </lineage>
</organism>
<dbReference type="PANTHER" id="PTHR46411:SF2">
    <property type="entry name" value="AAA+ ATPASE DOMAIN-CONTAINING PROTEIN"/>
    <property type="match status" value="1"/>
</dbReference>
<keyword evidence="4" id="KW-1185">Reference proteome</keyword>
<feature type="compositionally biased region" description="Polar residues" evidence="1">
    <location>
        <begin position="14"/>
        <end position="34"/>
    </location>
</feature>